<evidence type="ECO:0000313" key="2">
    <source>
        <dbReference type="Proteomes" id="UP000298030"/>
    </source>
</evidence>
<dbReference type="AlphaFoldDB" id="A0A4Y7TE85"/>
<comment type="caution">
    <text evidence="1">The sequence shown here is derived from an EMBL/GenBank/DDBJ whole genome shotgun (WGS) entry which is preliminary data.</text>
</comment>
<accession>A0A4Y7TE85</accession>
<gene>
    <name evidence="1" type="ORF">FA13DRAFT_293859</name>
</gene>
<protein>
    <submittedName>
        <fullName evidence="1">Uncharacterized protein</fullName>
    </submittedName>
</protein>
<dbReference type="STRING" id="71717.A0A4Y7TE85"/>
<evidence type="ECO:0000313" key="1">
    <source>
        <dbReference type="EMBL" id="TEB32274.1"/>
    </source>
</evidence>
<keyword evidence="2" id="KW-1185">Reference proteome</keyword>
<proteinExistence type="predicted"/>
<name>A0A4Y7TE85_COPMI</name>
<reference evidence="1 2" key="1">
    <citation type="journal article" date="2019" name="Nat. Ecol. Evol.">
        <title>Megaphylogeny resolves global patterns of mushroom evolution.</title>
        <authorList>
            <person name="Varga T."/>
            <person name="Krizsan K."/>
            <person name="Foldi C."/>
            <person name="Dima B."/>
            <person name="Sanchez-Garcia M."/>
            <person name="Sanchez-Ramirez S."/>
            <person name="Szollosi G.J."/>
            <person name="Szarkandi J.G."/>
            <person name="Papp V."/>
            <person name="Albert L."/>
            <person name="Andreopoulos W."/>
            <person name="Angelini C."/>
            <person name="Antonin V."/>
            <person name="Barry K.W."/>
            <person name="Bougher N.L."/>
            <person name="Buchanan P."/>
            <person name="Buyck B."/>
            <person name="Bense V."/>
            <person name="Catcheside P."/>
            <person name="Chovatia M."/>
            <person name="Cooper J."/>
            <person name="Damon W."/>
            <person name="Desjardin D."/>
            <person name="Finy P."/>
            <person name="Geml J."/>
            <person name="Haridas S."/>
            <person name="Hughes K."/>
            <person name="Justo A."/>
            <person name="Karasinski D."/>
            <person name="Kautmanova I."/>
            <person name="Kiss B."/>
            <person name="Kocsube S."/>
            <person name="Kotiranta H."/>
            <person name="LaButti K.M."/>
            <person name="Lechner B.E."/>
            <person name="Liimatainen K."/>
            <person name="Lipzen A."/>
            <person name="Lukacs Z."/>
            <person name="Mihaltcheva S."/>
            <person name="Morgado L.N."/>
            <person name="Niskanen T."/>
            <person name="Noordeloos M.E."/>
            <person name="Ohm R.A."/>
            <person name="Ortiz-Santana B."/>
            <person name="Ovrebo C."/>
            <person name="Racz N."/>
            <person name="Riley R."/>
            <person name="Savchenko A."/>
            <person name="Shiryaev A."/>
            <person name="Soop K."/>
            <person name="Spirin V."/>
            <person name="Szebenyi C."/>
            <person name="Tomsovsky M."/>
            <person name="Tulloss R.E."/>
            <person name="Uehling J."/>
            <person name="Grigoriev I.V."/>
            <person name="Vagvolgyi C."/>
            <person name="Papp T."/>
            <person name="Martin F.M."/>
            <person name="Miettinen O."/>
            <person name="Hibbett D.S."/>
            <person name="Nagy L.G."/>
        </authorList>
    </citation>
    <scope>NUCLEOTIDE SEQUENCE [LARGE SCALE GENOMIC DNA]</scope>
    <source>
        <strain evidence="1 2">FP101781</strain>
    </source>
</reference>
<sequence length="389" mass="42914">MSMLLSGKGLACWQPRPEDPMIDGRGVTPGDVGIFSVQEGFQKIFNIWDDEGAMRQTAATQGYEASYHAPTRRKNIIRKEYSQGDTVVQGTTSRTTLASDRHTVTGFEFRHLEPYRMGGVLAITSVAVSERLPPSVQGSLHKHILQHAELLYRHALALQNLPNNEGLYVVTGCIKSDSWAIAGFSDPMTPPEDTLRLQRRRPGVSTDSAAASQYVWTEKGTADGYCGSSEVEGSNDQCLFLKGYKLGFSQPFRERVRVSTSQEIVGCGSKKLGSCSSRSTCGDDLHDEGTGVHVRIGDNTAANFFEPSAFHLSNFPDDSDMPRLYHPCDAINMALLEKTGSDFALSHDDDWIPFVEACNNDYDRESEGIQGAINSRASVQLTHRRFIFC</sequence>
<dbReference type="EMBL" id="QPFP01000016">
    <property type="protein sequence ID" value="TEB32274.1"/>
    <property type="molecule type" value="Genomic_DNA"/>
</dbReference>
<dbReference type="OrthoDB" id="2662290at2759"/>
<dbReference type="Proteomes" id="UP000298030">
    <property type="component" value="Unassembled WGS sequence"/>
</dbReference>
<organism evidence="1 2">
    <name type="scientific">Coprinellus micaceus</name>
    <name type="common">Glistening ink-cap mushroom</name>
    <name type="synonym">Coprinus micaceus</name>
    <dbReference type="NCBI Taxonomy" id="71717"/>
    <lineage>
        <taxon>Eukaryota</taxon>
        <taxon>Fungi</taxon>
        <taxon>Dikarya</taxon>
        <taxon>Basidiomycota</taxon>
        <taxon>Agaricomycotina</taxon>
        <taxon>Agaricomycetes</taxon>
        <taxon>Agaricomycetidae</taxon>
        <taxon>Agaricales</taxon>
        <taxon>Agaricineae</taxon>
        <taxon>Psathyrellaceae</taxon>
        <taxon>Coprinellus</taxon>
    </lineage>
</organism>